<dbReference type="EMBL" id="AP018732">
    <property type="protein sequence ID" value="BBE42926.1"/>
    <property type="molecule type" value="Genomic_DNA"/>
</dbReference>
<evidence type="ECO:0000256" key="1">
    <source>
        <dbReference type="SAM" id="Phobius"/>
    </source>
</evidence>
<proteinExistence type="predicted"/>
<feature type="transmembrane region" description="Helical" evidence="1">
    <location>
        <begin position="12"/>
        <end position="36"/>
    </location>
</feature>
<keyword evidence="1" id="KW-1133">Transmembrane helix</keyword>
<keyword evidence="3" id="KW-1185">Reference proteome</keyword>
<sequence>MVGILVGAVEGNAVRGFMAALAAGMIYAVVITMAMAGAGPVTLAFEFYYAYVVDTVLCTVGGLLGGWAFRTLRRHVASRGAQ</sequence>
<accession>A0A4P2VE69</accession>
<protein>
    <submittedName>
        <fullName evidence="2">Uncharacterized protein</fullName>
    </submittedName>
</protein>
<dbReference type="AlphaFoldDB" id="A0A4P2VE69"/>
<evidence type="ECO:0000313" key="2">
    <source>
        <dbReference type="EMBL" id="BBE42926.1"/>
    </source>
</evidence>
<gene>
    <name evidence="2" type="ORF">NAS2_1547</name>
</gene>
<keyword evidence="1" id="KW-0472">Membrane</keyword>
<organism evidence="2 3">
    <name type="scientific">Conexivisphaera calida</name>
    <dbReference type="NCBI Taxonomy" id="1874277"/>
    <lineage>
        <taxon>Archaea</taxon>
        <taxon>Nitrososphaerota</taxon>
        <taxon>Conexivisphaeria</taxon>
        <taxon>Conexivisphaerales</taxon>
        <taxon>Conexivisphaeraceae</taxon>
        <taxon>Conexivisphaera</taxon>
    </lineage>
</organism>
<dbReference type="Proteomes" id="UP000509448">
    <property type="component" value="Chromosome"/>
</dbReference>
<dbReference type="KEGG" id="ccai:NAS2_1547"/>
<keyword evidence="1" id="KW-0812">Transmembrane</keyword>
<feature type="transmembrane region" description="Helical" evidence="1">
    <location>
        <begin position="48"/>
        <end position="69"/>
    </location>
</feature>
<name>A0A4P2VE69_9ARCH</name>
<evidence type="ECO:0000313" key="3">
    <source>
        <dbReference type="Proteomes" id="UP000509448"/>
    </source>
</evidence>
<reference evidence="2 3" key="1">
    <citation type="journal article" date="2019" name="ISME J.">
        <title>Isolation and characterization of a thermophilic sulfur- and iron-reducing thaumarchaeote from a terrestrial acidic hot spring.</title>
        <authorList>
            <person name="Kato S."/>
            <person name="Itoh T."/>
            <person name="Yuki M."/>
            <person name="Nagamori M."/>
            <person name="Ohnishi M."/>
            <person name="Uematsu K."/>
            <person name="Suzuki K."/>
            <person name="Takashina T."/>
            <person name="Ohkuma M."/>
        </authorList>
    </citation>
    <scope>NUCLEOTIDE SEQUENCE [LARGE SCALE GENOMIC DNA]</scope>
    <source>
        <strain evidence="2 3">NAS-02</strain>
    </source>
</reference>